<accession>A0A1W1XHN0</accession>
<gene>
    <name evidence="3" type="ORF">SAMN02745134_01787</name>
</gene>
<organism evidence="3 4">
    <name type="scientific">Clostridium acidisoli DSM 12555</name>
    <dbReference type="NCBI Taxonomy" id="1121291"/>
    <lineage>
        <taxon>Bacteria</taxon>
        <taxon>Bacillati</taxon>
        <taxon>Bacillota</taxon>
        <taxon>Clostridia</taxon>
        <taxon>Eubacteriales</taxon>
        <taxon>Clostridiaceae</taxon>
        <taxon>Clostridium</taxon>
    </lineage>
</organism>
<evidence type="ECO:0000313" key="4">
    <source>
        <dbReference type="Proteomes" id="UP000192468"/>
    </source>
</evidence>
<keyword evidence="4" id="KW-1185">Reference proteome</keyword>
<keyword evidence="1" id="KW-1133">Transmembrane helix</keyword>
<dbReference type="Proteomes" id="UP000192468">
    <property type="component" value="Unassembled WGS sequence"/>
</dbReference>
<evidence type="ECO:0000256" key="1">
    <source>
        <dbReference type="SAM" id="Phobius"/>
    </source>
</evidence>
<dbReference type="Pfam" id="PF19124">
    <property type="entry name" value="DUF5808"/>
    <property type="match status" value="1"/>
</dbReference>
<name>A0A1W1XHN0_9CLOT</name>
<dbReference type="InterPro" id="IPR043831">
    <property type="entry name" value="DUF5808"/>
</dbReference>
<reference evidence="3 4" key="1">
    <citation type="submission" date="2017-04" db="EMBL/GenBank/DDBJ databases">
        <authorList>
            <person name="Afonso C.L."/>
            <person name="Miller P.J."/>
            <person name="Scott M.A."/>
            <person name="Spackman E."/>
            <person name="Goraichik I."/>
            <person name="Dimitrov K.M."/>
            <person name="Suarez D.L."/>
            <person name="Swayne D.E."/>
        </authorList>
    </citation>
    <scope>NUCLEOTIDE SEQUENCE [LARGE SCALE GENOMIC DNA]</scope>
    <source>
        <strain evidence="3 4">DSM 12555</strain>
    </source>
</reference>
<sequence length="82" mass="9748">MDKILSDNYRRDDISMNKRKWTNEEIKEYRETHGSFFYCNKEDSNFLVPKTYGIGWTINWANPISWLFILAVIGAIILKKIS</sequence>
<dbReference type="RefSeq" id="WP_084115262.1">
    <property type="nucleotide sequence ID" value="NZ_FWXH01000004.1"/>
</dbReference>
<keyword evidence="1" id="KW-0812">Transmembrane</keyword>
<evidence type="ECO:0000313" key="3">
    <source>
        <dbReference type="EMBL" id="SMC23008.1"/>
    </source>
</evidence>
<keyword evidence="1" id="KW-0472">Membrane</keyword>
<evidence type="ECO:0000259" key="2">
    <source>
        <dbReference type="Pfam" id="PF19124"/>
    </source>
</evidence>
<dbReference type="AlphaFoldDB" id="A0A1W1XHN0"/>
<dbReference type="EMBL" id="FWXH01000004">
    <property type="protein sequence ID" value="SMC23008.1"/>
    <property type="molecule type" value="Genomic_DNA"/>
</dbReference>
<feature type="domain" description="DUF5808" evidence="2">
    <location>
        <begin position="41"/>
        <end position="66"/>
    </location>
</feature>
<proteinExistence type="predicted"/>
<feature type="transmembrane region" description="Helical" evidence="1">
    <location>
        <begin position="60"/>
        <end position="78"/>
    </location>
</feature>
<protein>
    <recommendedName>
        <fullName evidence="2">DUF5808 domain-containing protein</fullName>
    </recommendedName>
</protein>